<reference evidence="8 9" key="1">
    <citation type="submission" date="2018-06" db="EMBL/GenBank/DDBJ databases">
        <authorList>
            <consortium name="Pathogen Informatics"/>
            <person name="Doyle S."/>
        </authorList>
    </citation>
    <scope>NUCLEOTIDE SEQUENCE [LARGE SCALE GENOMIC DNA]</scope>
    <source>
        <strain evidence="8 9">NCTC9836</strain>
    </source>
</reference>
<dbReference type="OrthoDB" id="7021155at2"/>
<evidence type="ECO:0000256" key="1">
    <source>
        <dbReference type="ARBA" id="ARBA00001966"/>
    </source>
</evidence>
<evidence type="ECO:0000256" key="4">
    <source>
        <dbReference type="ARBA" id="ARBA00022723"/>
    </source>
</evidence>
<name>A0A381J5X2_9CLOT</name>
<evidence type="ECO:0000313" key="8">
    <source>
        <dbReference type="EMBL" id="SUY45039.1"/>
    </source>
</evidence>
<dbReference type="PROSITE" id="PS51918">
    <property type="entry name" value="RADICAL_SAM"/>
    <property type="match status" value="1"/>
</dbReference>
<dbReference type="SFLD" id="SFLDG01386">
    <property type="entry name" value="main_SPASM_domain-containing"/>
    <property type="match status" value="1"/>
</dbReference>
<keyword evidence="9" id="KW-1185">Reference proteome</keyword>
<dbReference type="SFLD" id="SFLDS00029">
    <property type="entry name" value="Radical_SAM"/>
    <property type="match status" value="1"/>
</dbReference>
<comment type="cofactor">
    <cofactor evidence="1">
        <name>[4Fe-4S] cluster</name>
        <dbReference type="ChEBI" id="CHEBI:49883"/>
    </cofactor>
</comment>
<evidence type="ECO:0000256" key="3">
    <source>
        <dbReference type="ARBA" id="ARBA00022691"/>
    </source>
</evidence>
<dbReference type="Gene3D" id="3.20.20.70">
    <property type="entry name" value="Aldolase class I"/>
    <property type="match status" value="1"/>
</dbReference>
<dbReference type="InterPro" id="IPR023885">
    <property type="entry name" value="4Fe4S-binding_SPASM_dom"/>
</dbReference>
<dbReference type="Proteomes" id="UP000254664">
    <property type="component" value="Unassembled WGS sequence"/>
</dbReference>
<dbReference type="InterPro" id="IPR013785">
    <property type="entry name" value="Aldolase_TIM"/>
</dbReference>
<keyword evidence="5" id="KW-0408">Iron</keyword>
<dbReference type="SUPFAM" id="SSF102114">
    <property type="entry name" value="Radical SAM enzymes"/>
    <property type="match status" value="1"/>
</dbReference>
<dbReference type="RefSeq" id="WP_115640011.1">
    <property type="nucleotide sequence ID" value="NZ_UFWZ01000001.1"/>
</dbReference>
<keyword evidence="6" id="KW-0411">Iron-sulfur</keyword>
<sequence>MVIAPFQVDFDITLDCMYKCRHCNVDAGDKLKDEMTTKEILRIIDQMDEIGISDISLTGGEPLLRADALEIIKYAYDKPGVRLTLNTNGLLVDEEKIKFFKENCPNINIAVSLDGYDTKSYSILRKSKKCPDKILDEEFEIVINNLKLIVKSGLSVGINYTLTEPTLNNFWDTYDFITSLGIKSILAIKFFPYGQGRIHEKQLELSYERWKEFLMDATKKKMNDSHFRGVQISVPCPWEMYIPLLENGYSIDDVHKIWDYNSPLESEFYKKHRDIGCHAGITSCAISPNGDLYPCGTISSKFPPFVCGNLKRQSFEDIWYNSVVLNNLRSLRAKNLKGECTTCDYLELCGGGCRARAYTKTGDLYEKDYLCPLHCK</sequence>
<dbReference type="SFLD" id="SFLDG01067">
    <property type="entry name" value="SPASM/twitch_domain_containing"/>
    <property type="match status" value="1"/>
</dbReference>
<evidence type="ECO:0000256" key="2">
    <source>
        <dbReference type="ARBA" id="ARBA00022485"/>
    </source>
</evidence>
<dbReference type="GO" id="GO:0046872">
    <property type="term" value="F:metal ion binding"/>
    <property type="evidence" value="ECO:0007669"/>
    <property type="project" value="UniProtKB-KW"/>
</dbReference>
<dbReference type="NCBIfam" id="TIGR04085">
    <property type="entry name" value="rSAM_more_4Fe4S"/>
    <property type="match status" value="1"/>
</dbReference>
<dbReference type="CDD" id="cd21123">
    <property type="entry name" value="SPASM_MftC-like"/>
    <property type="match status" value="1"/>
</dbReference>
<protein>
    <submittedName>
        <fullName evidence="8">Radical SAM domain-containing protein</fullName>
    </submittedName>
</protein>
<dbReference type="AlphaFoldDB" id="A0A381J5X2"/>
<dbReference type="Pfam" id="PF13186">
    <property type="entry name" value="SPASM"/>
    <property type="match status" value="1"/>
</dbReference>
<evidence type="ECO:0000259" key="7">
    <source>
        <dbReference type="PROSITE" id="PS51918"/>
    </source>
</evidence>
<accession>A0A381J5X2</accession>
<feature type="domain" description="Radical SAM core" evidence="7">
    <location>
        <begin position="2"/>
        <end position="220"/>
    </location>
</feature>
<dbReference type="CDD" id="cd01335">
    <property type="entry name" value="Radical_SAM"/>
    <property type="match status" value="1"/>
</dbReference>
<dbReference type="InterPro" id="IPR058240">
    <property type="entry name" value="rSAM_sf"/>
</dbReference>
<dbReference type="GO" id="GO:0051539">
    <property type="term" value="F:4 iron, 4 sulfur cluster binding"/>
    <property type="evidence" value="ECO:0007669"/>
    <property type="project" value="UniProtKB-KW"/>
</dbReference>
<dbReference type="EMBL" id="UFWZ01000001">
    <property type="protein sequence ID" value="SUY45039.1"/>
    <property type="molecule type" value="Genomic_DNA"/>
</dbReference>
<dbReference type="Pfam" id="PF04055">
    <property type="entry name" value="Radical_SAM"/>
    <property type="match status" value="1"/>
</dbReference>
<gene>
    <name evidence="8" type="primary">moaA_1</name>
    <name evidence="8" type="ORF">NCTC9836_00124</name>
</gene>
<dbReference type="PIRSF" id="PIRSF037420">
    <property type="entry name" value="PQQ_syn_pqqE"/>
    <property type="match status" value="1"/>
</dbReference>
<evidence type="ECO:0000313" key="9">
    <source>
        <dbReference type="Proteomes" id="UP000254664"/>
    </source>
</evidence>
<dbReference type="InterPro" id="IPR007197">
    <property type="entry name" value="rSAM"/>
</dbReference>
<dbReference type="PANTHER" id="PTHR11228:SF7">
    <property type="entry name" value="PQQA PEPTIDE CYCLASE"/>
    <property type="match status" value="1"/>
</dbReference>
<proteinExistence type="predicted"/>
<dbReference type="PANTHER" id="PTHR11228">
    <property type="entry name" value="RADICAL SAM DOMAIN PROTEIN"/>
    <property type="match status" value="1"/>
</dbReference>
<dbReference type="InterPro" id="IPR050377">
    <property type="entry name" value="Radical_SAM_PqqE_MftC-like"/>
</dbReference>
<organism evidence="8 9">
    <name type="scientific">Clostridium putrefaciens</name>
    <dbReference type="NCBI Taxonomy" id="99675"/>
    <lineage>
        <taxon>Bacteria</taxon>
        <taxon>Bacillati</taxon>
        <taxon>Bacillota</taxon>
        <taxon>Clostridia</taxon>
        <taxon>Eubacteriales</taxon>
        <taxon>Clostridiaceae</taxon>
        <taxon>Clostridium</taxon>
    </lineage>
</organism>
<dbReference type="GO" id="GO:0003824">
    <property type="term" value="F:catalytic activity"/>
    <property type="evidence" value="ECO:0007669"/>
    <property type="project" value="InterPro"/>
</dbReference>
<keyword evidence="3" id="KW-0949">S-adenosyl-L-methionine</keyword>
<evidence type="ECO:0000256" key="5">
    <source>
        <dbReference type="ARBA" id="ARBA00023004"/>
    </source>
</evidence>
<keyword evidence="4" id="KW-0479">Metal-binding</keyword>
<dbReference type="InterPro" id="IPR017200">
    <property type="entry name" value="PqqE-like"/>
</dbReference>
<evidence type="ECO:0000256" key="6">
    <source>
        <dbReference type="ARBA" id="ARBA00023014"/>
    </source>
</evidence>
<keyword evidence="2" id="KW-0004">4Fe-4S</keyword>